<dbReference type="Gene3D" id="3.90.190.10">
    <property type="entry name" value="Protein tyrosine phosphatase superfamily"/>
    <property type="match status" value="1"/>
</dbReference>
<dbReference type="InterPro" id="IPR029021">
    <property type="entry name" value="Prot-tyrosine_phosphatase-like"/>
</dbReference>
<protein>
    <submittedName>
        <fullName evidence="2">Tyrosine-protein phosphatase</fullName>
    </submittedName>
</protein>
<feature type="domain" description="Tyrosine specific protein phosphatases" evidence="1">
    <location>
        <begin position="108"/>
        <end position="154"/>
    </location>
</feature>
<evidence type="ECO:0000313" key="2">
    <source>
        <dbReference type="EMBL" id="QUX24099.1"/>
    </source>
</evidence>
<sequence>MTETLVRAPEGLVNFRDVGGLRTPAGAVRTGVLCRSAGPASLTEAGARTLRDDFALVVDLRAEYEVARAPGVHPATVRLPLLEGSADSMAAVPTLGEVYAGLVDSAGEAFVRIALLVADTGGPVLVHCTAGKDRTGLAVALLLDAVGVEREEIVADYALSGSRLGGAWAEGMLASVRAMGIEVTPEVETLIVSSPAPVMAEVFERLDARYGGAAGYLAAHGLDAEALERLRGRLLAAG</sequence>
<dbReference type="InterPro" id="IPR026893">
    <property type="entry name" value="Tyr/Ser_Pase_IphP-type"/>
</dbReference>
<evidence type="ECO:0000259" key="1">
    <source>
        <dbReference type="PROSITE" id="PS50056"/>
    </source>
</evidence>
<dbReference type="Proteomes" id="UP000676079">
    <property type="component" value="Chromosome"/>
</dbReference>
<name>A0ABX8BPU7_9ACTN</name>
<dbReference type="EMBL" id="CP074133">
    <property type="protein sequence ID" value="QUX24099.1"/>
    <property type="molecule type" value="Genomic_DNA"/>
</dbReference>
<accession>A0ABX8BPU7</accession>
<dbReference type="InterPro" id="IPR016130">
    <property type="entry name" value="Tyr_Pase_AS"/>
</dbReference>
<reference evidence="2 3" key="1">
    <citation type="submission" date="2021-05" db="EMBL/GenBank/DDBJ databases">
        <title>Direct Submission.</title>
        <authorList>
            <person name="Li K."/>
            <person name="Gao J."/>
        </authorList>
    </citation>
    <scope>NUCLEOTIDE SEQUENCE [LARGE SCALE GENOMIC DNA]</scope>
    <source>
        <strain evidence="2 3">Mg02</strain>
    </source>
</reference>
<dbReference type="SUPFAM" id="SSF52799">
    <property type="entry name" value="(Phosphotyrosine protein) phosphatases II"/>
    <property type="match status" value="1"/>
</dbReference>
<proteinExistence type="predicted"/>
<dbReference type="PROSITE" id="PS50056">
    <property type="entry name" value="TYR_PHOSPHATASE_2"/>
    <property type="match status" value="1"/>
</dbReference>
<keyword evidence="3" id="KW-1185">Reference proteome</keyword>
<evidence type="ECO:0000313" key="3">
    <source>
        <dbReference type="Proteomes" id="UP000676079"/>
    </source>
</evidence>
<dbReference type="InterPro" id="IPR000387">
    <property type="entry name" value="Tyr_Pase_dom"/>
</dbReference>
<organism evidence="2 3">
    <name type="scientific">Nocardiopsis changdeensis</name>
    <dbReference type="NCBI Taxonomy" id="2831969"/>
    <lineage>
        <taxon>Bacteria</taxon>
        <taxon>Bacillati</taxon>
        <taxon>Actinomycetota</taxon>
        <taxon>Actinomycetes</taxon>
        <taxon>Streptosporangiales</taxon>
        <taxon>Nocardiopsidaceae</taxon>
        <taxon>Nocardiopsis</taxon>
    </lineage>
</organism>
<dbReference type="Pfam" id="PF13350">
    <property type="entry name" value="Y_phosphatase3"/>
    <property type="match status" value="1"/>
</dbReference>
<dbReference type="RefSeq" id="WP_220559491.1">
    <property type="nucleotide sequence ID" value="NZ_CP074133.1"/>
</dbReference>
<gene>
    <name evidence="2" type="ORF">KGD84_07245</name>
</gene>
<dbReference type="PROSITE" id="PS00383">
    <property type="entry name" value="TYR_PHOSPHATASE_1"/>
    <property type="match status" value="1"/>
</dbReference>